<protein>
    <recommendedName>
        <fullName evidence="4">Major facilitator superfamily (MFS) profile domain-containing protein</fullName>
    </recommendedName>
</protein>
<evidence type="ECO:0000313" key="5">
    <source>
        <dbReference type="EMBL" id="KAJ8988188.1"/>
    </source>
</evidence>
<evidence type="ECO:0000256" key="3">
    <source>
        <dbReference type="SAM" id="Phobius"/>
    </source>
</evidence>
<feature type="transmembrane region" description="Helical" evidence="3">
    <location>
        <begin position="299"/>
        <end position="321"/>
    </location>
</feature>
<feature type="transmembrane region" description="Helical" evidence="3">
    <location>
        <begin position="131"/>
        <end position="151"/>
    </location>
</feature>
<name>A0AAN6EN18_EXODE</name>
<keyword evidence="3" id="KW-0472">Membrane</keyword>
<keyword evidence="3" id="KW-1133">Transmembrane helix</keyword>
<dbReference type="PROSITE" id="PS50850">
    <property type="entry name" value="MFS"/>
    <property type="match status" value="1"/>
</dbReference>
<reference evidence="5" key="1">
    <citation type="submission" date="2023-01" db="EMBL/GenBank/DDBJ databases">
        <title>Exophiala dermititidis isolated from Cystic Fibrosis Patient.</title>
        <authorList>
            <person name="Kurbessoian T."/>
            <person name="Crocker A."/>
            <person name="Murante D."/>
            <person name="Hogan D.A."/>
            <person name="Stajich J.E."/>
        </authorList>
    </citation>
    <scope>NUCLEOTIDE SEQUENCE</scope>
    <source>
        <strain evidence="5">Ex8</strain>
    </source>
</reference>
<dbReference type="GO" id="GO:0022857">
    <property type="term" value="F:transmembrane transporter activity"/>
    <property type="evidence" value="ECO:0007669"/>
    <property type="project" value="InterPro"/>
</dbReference>
<feature type="domain" description="Major facilitator superfamily (MFS) profile" evidence="4">
    <location>
        <begin position="232"/>
        <end position="429"/>
    </location>
</feature>
<feature type="transmembrane region" description="Helical" evidence="3">
    <location>
        <begin position="195"/>
        <end position="216"/>
    </location>
</feature>
<evidence type="ECO:0000256" key="2">
    <source>
        <dbReference type="ARBA" id="ARBA00006727"/>
    </source>
</evidence>
<accession>A0AAN6EN18</accession>
<feature type="transmembrane region" description="Helical" evidence="3">
    <location>
        <begin position="106"/>
        <end position="125"/>
    </location>
</feature>
<feature type="transmembrane region" description="Helical" evidence="3">
    <location>
        <begin position="394"/>
        <end position="413"/>
    </location>
</feature>
<dbReference type="AlphaFoldDB" id="A0AAN6EN18"/>
<comment type="similarity">
    <text evidence="2">Belongs to the major facilitator superfamily. Monocarboxylate porter (TC 2.A.1.13) family.</text>
</comment>
<dbReference type="InterPro" id="IPR011701">
    <property type="entry name" value="MFS"/>
</dbReference>
<dbReference type="InterPro" id="IPR036259">
    <property type="entry name" value="MFS_trans_sf"/>
</dbReference>
<feature type="transmembrane region" description="Helical" evidence="3">
    <location>
        <begin position="237"/>
        <end position="260"/>
    </location>
</feature>
<proteinExistence type="inferred from homology"/>
<feature type="transmembrane region" description="Helical" evidence="3">
    <location>
        <begin position="34"/>
        <end position="57"/>
    </location>
</feature>
<organism evidence="5 6">
    <name type="scientific">Exophiala dermatitidis</name>
    <name type="common">Black yeast-like fungus</name>
    <name type="synonym">Wangiella dermatitidis</name>
    <dbReference type="NCBI Taxonomy" id="5970"/>
    <lineage>
        <taxon>Eukaryota</taxon>
        <taxon>Fungi</taxon>
        <taxon>Dikarya</taxon>
        <taxon>Ascomycota</taxon>
        <taxon>Pezizomycotina</taxon>
        <taxon>Eurotiomycetes</taxon>
        <taxon>Chaetothyriomycetidae</taxon>
        <taxon>Chaetothyriales</taxon>
        <taxon>Herpotrichiellaceae</taxon>
        <taxon>Exophiala</taxon>
    </lineage>
</organism>
<keyword evidence="3" id="KW-0812">Transmembrane</keyword>
<dbReference type="InterPro" id="IPR050327">
    <property type="entry name" value="Proton-linked_MCT"/>
</dbReference>
<dbReference type="Proteomes" id="UP001161757">
    <property type="component" value="Unassembled WGS sequence"/>
</dbReference>
<comment type="caution">
    <text evidence="5">The sequence shown here is derived from an EMBL/GenBank/DDBJ whole genome shotgun (WGS) entry which is preliminary data.</text>
</comment>
<feature type="transmembrane region" description="Helical" evidence="3">
    <location>
        <begin position="77"/>
        <end position="99"/>
    </location>
</feature>
<evidence type="ECO:0000256" key="1">
    <source>
        <dbReference type="ARBA" id="ARBA00004141"/>
    </source>
</evidence>
<sequence length="429" mass="46686">MVEVEAEAKEAGEVAVPIAPTSTGAYDPNVEPPYGWVVCIAMHLINGFTWGIIASYGVYLSYYINHETFPGASDLDFAFVGGVNFATALLCAPIVNVSIRLFGTKFPMYCGCFLFAGGFIAASFATKFWHLILTQGILVGLGVGCCWLPATPLLPSWFNRNRSLAQGIAAAGSGVGGIIFSAATTPMIENLSLAWSLRIIGIVSFGVLFIATVLMRDRNATIKPRLKAFDIALLRRYRVWLLIGYSFFSISGYIICTYTLSAFALSLGLSQHQGGIVTTVLNVGTAIGRPGIGVLSDRFGRMTVASGLTAVNTLMVFAVWIPTTSFGLLLFLVFVLGITAGVYWGTIAPLCAEVVELKELPTTLGLMWLSVSMPALFSEAIALGIRQPHHHRPYLWPEIYTGITFLLASLFMLELKRQKWGLFVRERHR</sequence>
<gene>
    <name evidence="5" type="ORF">HRR80_007605</name>
</gene>
<dbReference type="EMBL" id="JAJGCB010000019">
    <property type="protein sequence ID" value="KAJ8988188.1"/>
    <property type="molecule type" value="Genomic_DNA"/>
</dbReference>
<dbReference type="SUPFAM" id="SSF103473">
    <property type="entry name" value="MFS general substrate transporter"/>
    <property type="match status" value="1"/>
</dbReference>
<dbReference type="InterPro" id="IPR020846">
    <property type="entry name" value="MFS_dom"/>
</dbReference>
<feature type="transmembrane region" description="Helical" evidence="3">
    <location>
        <begin position="366"/>
        <end position="385"/>
    </location>
</feature>
<comment type="subcellular location">
    <subcellularLocation>
        <location evidence="1">Membrane</location>
        <topology evidence="1">Multi-pass membrane protein</topology>
    </subcellularLocation>
</comment>
<dbReference type="GO" id="GO:0016020">
    <property type="term" value="C:membrane"/>
    <property type="evidence" value="ECO:0007669"/>
    <property type="project" value="UniProtKB-SubCell"/>
</dbReference>
<feature type="transmembrane region" description="Helical" evidence="3">
    <location>
        <begin position="163"/>
        <end position="183"/>
    </location>
</feature>
<dbReference type="PANTHER" id="PTHR11360:SF315">
    <property type="entry name" value="TRANSPORTER MCH2-RELATED"/>
    <property type="match status" value="1"/>
</dbReference>
<evidence type="ECO:0000259" key="4">
    <source>
        <dbReference type="PROSITE" id="PS50850"/>
    </source>
</evidence>
<dbReference type="Pfam" id="PF07690">
    <property type="entry name" value="MFS_1"/>
    <property type="match status" value="1"/>
</dbReference>
<dbReference type="PANTHER" id="PTHR11360">
    <property type="entry name" value="MONOCARBOXYLATE TRANSPORTER"/>
    <property type="match status" value="1"/>
</dbReference>
<dbReference type="Gene3D" id="1.20.1250.20">
    <property type="entry name" value="MFS general substrate transporter like domains"/>
    <property type="match status" value="2"/>
</dbReference>
<feature type="transmembrane region" description="Helical" evidence="3">
    <location>
        <begin position="328"/>
        <end position="346"/>
    </location>
</feature>
<evidence type="ECO:0000313" key="6">
    <source>
        <dbReference type="Proteomes" id="UP001161757"/>
    </source>
</evidence>